<evidence type="ECO:0000256" key="1">
    <source>
        <dbReference type="SAM" id="MobiDB-lite"/>
    </source>
</evidence>
<keyword evidence="7" id="KW-1185">Reference proteome</keyword>
<keyword evidence="3" id="KW-0732">Signal</keyword>
<feature type="transmembrane region" description="Helical" evidence="2">
    <location>
        <begin position="261"/>
        <end position="283"/>
    </location>
</feature>
<proteinExistence type="predicted"/>
<dbReference type="Pfam" id="PF25591">
    <property type="entry name" value="LRV_2"/>
    <property type="match status" value="1"/>
</dbReference>
<dbReference type="AlphaFoldDB" id="A0A975S6Y1"/>
<keyword evidence="2" id="KW-1133">Transmembrane helix</keyword>
<evidence type="ECO:0000256" key="2">
    <source>
        <dbReference type="SAM" id="Phobius"/>
    </source>
</evidence>
<evidence type="ECO:0000259" key="5">
    <source>
        <dbReference type="Pfam" id="PF25592"/>
    </source>
</evidence>
<feature type="transmembrane region" description="Helical" evidence="2">
    <location>
        <begin position="295"/>
        <end position="312"/>
    </location>
</feature>
<feature type="region of interest" description="Disordered" evidence="1">
    <location>
        <begin position="34"/>
        <end position="73"/>
    </location>
</feature>
<dbReference type="InterPro" id="IPR057893">
    <property type="entry name" value="LRV_2"/>
</dbReference>
<feature type="signal peptide" evidence="3">
    <location>
        <begin position="1"/>
        <end position="20"/>
    </location>
</feature>
<accession>A0A975S6Y1</accession>
<feature type="region of interest" description="Disordered" evidence="1">
    <location>
        <begin position="507"/>
        <end position="555"/>
    </location>
</feature>
<gene>
    <name evidence="6" type="ORF">KG104_03770</name>
</gene>
<feature type="transmembrane region" description="Helical" evidence="2">
    <location>
        <begin position="431"/>
        <end position="453"/>
    </location>
</feature>
<feature type="transmembrane region" description="Helical" evidence="2">
    <location>
        <begin position="398"/>
        <end position="419"/>
    </location>
</feature>
<feature type="compositionally biased region" description="Low complexity" evidence="1">
    <location>
        <begin position="507"/>
        <end position="517"/>
    </location>
</feature>
<organism evidence="6 7">
    <name type="scientific">Arthrobacter sunyaminii</name>
    <dbReference type="NCBI Taxonomy" id="2816859"/>
    <lineage>
        <taxon>Bacteria</taxon>
        <taxon>Bacillati</taxon>
        <taxon>Actinomycetota</taxon>
        <taxon>Actinomycetes</taxon>
        <taxon>Micrococcales</taxon>
        <taxon>Micrococcaceae</taxon>
        <taxon>Arthrobacter</taxon>
    </lineage>
</organism>
<feature type="transmembrane region" description="Helical" evidence="2">
    <location>
        <begin position="229"/>
        <end position="249"/>
    </location>
</feature>
<evidence type="ECO:0000313" key="6">
    <source>
        <dbReference type="EMBL" id="QWQ36926.1"/>
    </source>
</evidence>
<feature type="chain" id="PRO_5038712780" description="DUF4153 domain-containing protein" evidence="3">
    <location>
        <begin position="21"/>
        <end position="622"/>
    </location>
</feature>
<dbReference type="Proteomes" id="UP000680588">
    <property type="component" value="Chromosome"/>
</dbReference>
<feature type="transmembrane region" description="Helical" evidence="2">
    <location>
        <begin position="189"/>
        <end position="209"/>
    </location>
</feature>
<feature type="domain" description="Leucine rich repeat variant" evidence="4">
    <location>
        <begin position="566"/>
        <end position="622"/>
    </location>
</feature>
<dbReference type="EMBL" id="CP076456">
    <property type="protein sequence ID" value="QWQ36926.1"/>
    <property type="molecule type" value="Genomic_DNA"/>
</dbReference>
<feature type="transmembrane region" description="Helical" evidence="2">
    <location>
        <begin position="124"/>
        <end position="142"/>
    </location>
</feature>
<evidence type="ECO:0008006" key="8">
    <source>
        <dbReference type="Google" id="ProtNLM"/>
    </source>
</evidence>
<dbReference type="KEGG" id="asun:KG104_03770"/>
<feature type="transmembrane region" description="Helical" evidence="2">
    <location>
        <begin position="92"/>
        <end position="112"/>
    </location>
</feature>
<feature type="domain" description="DUF7937" evidence="5">
    <location>
        <begin position="91"/>
        <end position="486"/>
    </location>
</feature>
<dbReference type="Pfam" id="PF25592">
    <property type="entry name" value="DUF7937"/>
    <property type="match status" value="1"/>
</dbReference>
<evidence type="ECO:0000256" key="3">
    <source>
        <dbReference type="SAM" id="SignalP"/>
    </source>
</evidence>
<dbReference type="InterPro" id="IPR057697">
    <property type="entry name" value="DUF7937"/>
</dbReference>
<evidence type="ECO:0000313" key="7">
    <source>
        <dbReference type="Proteomes" id="UP000680588"/>
    </source>
</evidence>
<feature type="transmembrane region" description="Helical" evidence="2">
    <location>
        <begin position="367"/>
        <end position="392"/>
    </location>
</feature>
<feature type="transmembrane region" description="Helical" evidence="2">
    <location>
        <begin position="324"/>
        <end position="346"/>
    </location>
</feature>
<evidence type="ECO:0000259" key="4">
    <source>
        <dbReference type="Pfam" id="PF25591"/>
    </source>
</evidence>
<keyword evidence="2" id="KW-0472">Membrane</keyword>
<keyword evidence="2" id="KW-0812">Transmembrane</keyword>
<sequence length="622" mass="63596">MSCGAAVLKVPTTASSAAGAADAAVPDYQRQPEYAAAGGPVSGQGAAMGERSIPGEGSTASQDYSPAQPSAAGAAGVRKPASAFTGIPLSDYVRDGAAALALIMSLFMAWSYGSDGTSKSATRVDVVLITLVSLLSLGLSYVWRAGVFGPATGYRRIQDLKLLANAPYVLMVLVYTALSLTTADRFDPGAVAALGPAVAFGLAGALLAAQPRRAEIAPGAVDESRNRRWIHVTLGVAALAAVVALVQIIRYWAAYSGSGSSGWGIVATLMALASPAVLLIIAVRVHQRSDGWRRAGVALALGSGFLSLLALFEDLTLLQLSVTAFVPGFSLLFWMAFGAAVSAPSVARLTEASQVASTDTRNTLQPLLFLAAGLSAVLALGSAVTVITVAVGGYSGGLVPQVIALFFGLLLTAGAILTLRLTGKDPRSAYIMPSGYAGLLVVLGLVLLIVWVVQDEDFYLGPVIMLLTFVVPAALLAALWLPAASREQFRRLPAAAGSEASGFSFAGAPAQAPAEPQRPVTEAEAGSPADKGDRASEETAPVDRGTNPAQSAPAAAAVVVDPDVLTEAANPGTPLARLQELAANHPLARPAVAANPSTYPALLAWLSELGDPAVDQALRQRG</sequence>
<protein>
    <recommendedName>
        <fullName evidence="8">DUF4153 domain-containing protein</fullName>
    </recommendedName>
</protein>
<feature type="transmembrane region" description="Helical" evidence="2">
    <location>
        <begin position="162"/>
        <end position="183"/>
    </location>
</feature>
<feature type="transmembrane region" description="Helical" evidence="2">
    <location>
        <begin position="459"/>
        <end position="481"/>
    </location>
</feature>
<reference evidence="6" key="1">
    <citation type="submission" date="2021-06" db="EMBL/GenBank/DDBJ databases">
        <title>Novel species in genus Arthrobacter.</title>
        <authorList>
            <person name="Zhang G."/>
        </authorList>
    </citation>
    <scope>NUCLEOTIDE SEQUENCE</scope>
    <source>
        <strain evidence="6">Zg-ZUI122</strain>
    </source>
</reference>
<name>A0A975S6Y1_9MICC</name>
<dbReference type="RefSeq" id="WP_207347324.1">
    <property type="nucleotide sequence ID" value="NZ_CP076456.1"/>
</dbReference>